<evidence type="ECO:0000313" key="3">
    <source>
        <dbReference type="Proteomes" id="UP000659767"/>
    </source>
</evidence>
<evidence type="ECO:0000256" key="1">
    <source>
        <dbReference type="SAM" id="SignalP"/>
    </source>
</evidence>
<accession>A0ABQ2TTQ9</accession>
<sequence>MAVTRMGRRIGGTVAVAVLAAVGLMGDGVAQTTAPGSTVTVAEGDLVEAGQSSMATCPVGTHVIGGGYRTWPKYISSGAYADNMDINAPGDTRHWLTMSHNGRSRAYALCDSASAPTNRWSGDGGLGGEMSYAKCPDGTTLINGGYHFWPNYGNDGTPHDSVDMNAPAPDRPNTWAVKGHSRNGSVRAVALCRQKS</sequence>
<proteinExistence type="predicted"/>
<keyword evidence="1" id="KW-0732">Signal</keyword>
<feature type="signal peptide" evidence="1">
    <location>
        <begin position="1"/>
        <end position="30"/>
    </location>
</feature>
<dbReference type="RefSeq" id="WP_199889912.1">
    <property type="nucleotide sequence ID" value="NZ_BMSZ01000034.1"/>
</dbReference>
<evidence type="ECO:0000313" key="2">
    <source>
        <dbReference type="EMBL" id="GGS83312.1"/>
    </source>
</evidence>
<reference evidence="3" key="1">
    <citation type="journal article" date="2019" name="Int. J. Syst. Evol. Microbiol.">
        <title>The Global Catalogue of Microorganisms (GCM) 10K type strain sequencing project: providing services to taxonomists for standard genome sequencing and annotation.</title>
        <authorList>
            <consortium name="The Broad Institute Genomics Platform"/>
            <consortium name="The Broad Institute Genome Sequencing Center for Infectious Disease"/>
            <person name="Wu L."/>
            <person name="Ma J."/>
        </authorList>
    </citation>
    <scope>NUCLEOTIDE SEQUENCE [LARGE SCALE GENOMIC DNA]</scope>
    <source>
        <strain evidence="3">JCM 4350</strain>
    </source>
</reference>
<keyword evidence="3" id="KW-1185">Reference proteome</keyword>
<feature type="chain" id="PRO_5047007091" evidence="1">
    <location>
        <begin position="31"/>
        <end position="196"/>
    </location>
</feature>
<name>A0ABQ2TTQ9_STRBA</name>
<gene>
    <name evidence="2" type="ORF">GCM10010253_67370</name>
</gene>
<dbReference type="Proteomes" id="UP000659767">
    <property type="component" value="Unassembled WGS sequence"/>
</dbReference>
<organism evidence="2 3">
    <name type="scientific">Streptomyces badius</name>
    <dbReference type="NCBI Taxonomy" id="1941"/>
    <lineage>
        <taxon>Bacteria</taxon>
        <taxon>Bacillati</taxon>
        <taxon>Actinomycetota</taxon>
        <taxon>Actinomycetes</taxon>
        <taxon>Kitasatosporales</taxon>
        <taxon>Streptomycetaceae</taxon>
        <taxon>Streptomyces</taxon>
    </lineage>
</organism>
<comment type="caution">
    <text evidence="2">The sequence shown here is derived from an EMBL/GenBank/DDBJ whole genome shotgun (WGS) entry which is preliminary data.</text>
</comment>
<protein>
    <submittedName>
        <fullName evidence="2">Uncharacterized protein</fullName>
    </submittedName>
</protein>
<dbReference type="EMBL" id="BMSZ01000034">
    <property type="protein sequence ID" value="GGS83312.1"/>
    <property type="molecule type" value="Genomic_DNA"/>
</dbReference>